<name>A0ABW4XP67_9GAMM</name>
<proteinExistence type="predicted"/>
<evidence type="ECO:0000313" key="2">
    <source>
        <dbReference type="EMBL" id="MFD2096845.1"/>
    </source>
</evidence>
<sequence length="685" mass="75052">MTTESDWFCQTPQGREARLSRTLLVDAVANAFVFRCPTNNLDKPIDEALHLYRMPAYGQQLLTSHCDSWGIQFCIRELYKQVRPTHWGMESKTDHQLRSELAKLMASGELLVFKEPTQIEANRPAHLWKQVPMASRSETPDPAVKAEATKNTPGLGTSAPTVQGGKQAAPILETLDLLAVLPNGKPAIGLPYTATLSTGEVLSGTLDGNGKAHHDNLKPATAHVEFGEQPDESAIFATRSKISAALAGILVDERAEFEARKATYDELNLAEKAAVSTGALLTGLWNAGKDTAEFAYNVYDLVHPQQQLKRAVGAAWQAYNLESDDWSTTFVSKWQDSEHQALVKALGFDPSQITKEMMAEAYEVASFVYDDAETQAQLVKFGKDYVSLQHHTELTEIGGGAVFEIVLAALLAVATGGAAAVALGASKLAKLKKLGALFQQLAKQLKKKAKFKKQSGATNGKIEAKLDKPEGADIAEGQTKRFIRTAAEDRAEISRLSKEASLAEKSGNAVLARQRIEEARDILRPYLPRSPEQSWDEVIERLDVTSPKDGAVFWSGSPDKAKEFAQNIDGVTLETTLGGKIIDQWDTGHVWSEGEGPPPWSKDLWSQVSEKYADGISGKVNLIQTDNKLWDPGTIWHNKEKALVKDKILMGEVDSLSIHVVKSDGTYAELPQTYVNTLMEYTPVN</sequence>
<dbReference type="SUPFAM" id="SSF52309">
    <property type="entry name" value="N-(deoxy)ribosyltransferase-like"/>
    <property type="match status" value="1"/>
</dbReference>
<feature type="region of interest" description="Disordered" evidence="1">
    <location>
        <begin position="134"/>
        <end position="163"/>
    </location>
</feature>
<comment type="caution">
    <text evidence="2">The sequence shown here is derived from an EMBL/GenBank/DDBJ whole genome shotgun (WGS) entry which is preliminary data.</text>
</comment>
<protein>
    <submittedName>
        <fullName evidence="2">Uncharacterized protein</fullName>
    </submittedName>
</protein>
<gene>
    <name evidence="2" type="ORF">ACFSJ3_12680</name>
</gene>
<evidence type="ECO:0000256" key="1">
    <source>
        <dbReference type="SAM" id="MobiDB-lite"/>
    </source>
</evidence>
<organism evidence="2 3">
    <name type="scientific">Corallincola platygyrae</name>
    <dbReference type="NCBI Taxonomy" id="1193278"/>
    <lineage>
        <taxon>Bacteria</taxon>
        <taxon>Pseudomonadati</taxon>
        <taxon>Pseudomonadota</taxon>
        <taxon>Gammaproteobacteria</taxon>
        <taxon>Alteromonadales</taxon>
        <taxon>Psychromonadaceae</taxon>
        <taxon>Corallincola</taxon>
    </lineage>
</organism>
<dbReference type="EMBL" id="JBHUHT010000013">
    <property type="protein sequence ID" value="MFD2096845.1"/>
    <property type="molecule type" value="Genomic_DNA"/>
</dbReference>
<dbReference type="Proteomes" id="UP001597380">
    <property type="component" value="Unassembled WGS sequence"/>
</dbReference>
<dbReference type="RefSeq" id="WP_345339548.1">
    <property type="nucleotide sequence ID" value="NZ_BAABLI010000009.1"/>
</dbReference>
<accession>A0ABW4XP67</accession>
<feature type="compositionally biased region" description="Polar residues" evidence="1">
    <location>
        <begin position="149"/>
        <end position="161"/>
    </location>
</feature>
<reference evidence="3" key="1">
    <citation type="journal article" date="2019" name="Int. J. Syst. Evol. Microbiol.">
        <title>The Global Catalogue of Microorganisms (GCM) 10K type strain sequencing project: providing services to taxonomists for standard genome sequencing and annotation.</title>
        <authorList>
            <consortium name="The Broad Institute Genomics Platform"/>
            <consortium name="The Broad Institute Genome Sequencing Center for Infectious Disease"/>
            <person name="Wu L."/>
            <person name="Ma J."/>
        </authorList>
    </citation>
    <scope>NUCLEOTIDE SEQUENCE [LARGE SCALE GENOMIC DNA]</scope>
    <source>
        <strain evidence="3">CGMCC 1.10992</strain>
    </source>
</reference>
<keyword evidence="3" id="KW-1185">Reference proteome</keyword>
<evidence type="ECO:0000313" key="3">
    <source>
        <dbReference type="Proteomes" id="UP001597380"/>
    </source>
</evidence>